<protein>
    <submittedName>
        <fullName evidence="2">Glycosyltransferase family 1 protein</fullName>
    </submittedName>
</protein>
<accession>A0A167JC41</accession>
<keyword evidence="1 2" id="KW-0808">Transferase</keyword>
<dbReference type="AlphaFoldDB" id="A0A167JC41"/>
<evidence type="ECO:0000313" key="2">
    <source>
        <dbReference type="EMBL" id="KZO93444.1"/>
    </source>
</evidence>
<organism evidence="2 3">
    <name type="scientific">Calocera viscosa (strain TUFC12733)</name>
    <dbReference type="NCBI Taxonomy" id="1330018"/>
    <lineage>
        <taxon>Eukaryota</taxon>
        <taxon>Fungi</taxon>
        <taxon>Dikarya</taxon>
        <taxon>Basidiomycota</taxon>
        <taxon>Agaricomycotina</taxon>
        <taxon>Dacrymycetes</taxon>
        <taxon>Dacrymycetales</taxon>
        <taxon>Dacrymycetaceae</taxon>
        <taxon>Calocera</taxon>
    </lineage>
</organism>
<dbReference type="PANTHER" id="PTHR48045:SF31">
    <property type="entry name" value="UDP-GLYCOSYLTRANSFERASE 76B1-LIKE"/>
    <property type="match status" value="1"/>
</dbReference>
<dbReference type="GO" id="GO:0008194">
    <property type="term" value="F:UDP-glycosyltransferase activity"/>
    <property type="evidence" value="ECO:0007669"/>
    <property type="project" value="InterPro"/>
</dbReference>
<dbReference type="InterPro" id="IPR002213">
    <property type="entry name" value="UDP_glucos_trans"/>
</dbReference>
<reference evidence="2 3" key="1">
    <citation type="journal article" date="2016" name="Mol. Biol. Evol.">
        <title>Comparative Genomics of Early-Diverging Mushroom-Forming Fungi Provides Insights into the Origins of Lignocellulose Decay Capabilities.</title>
        <authorList>
            <person name="Nagy L.G."/>
            <person name="Riley R."/>
            <person name="Tritt A."/>
            <person name="Adam C."/>
            <person name="Daum C."/>
            <person name="Floudas D."/>
            <person name="Sun H."/>
            <person name="Yadav J.S."/>
            <person name="Pangilinan J."/>
            <person name="Larsson K.H."/>
            <person name="Matsuura K."/>
            <person name="Barry K."/>
            <person name="Labutti K."/>
            <person name="Kuo R."/>
            <person name="Ohm R.A."/>
            <person name="Bhattacharya S.S."/>
            <person name="Shirouzu T."/>
            <person name="Yoshinaga Y."/>
            <person name="Martin F.M."/>
            <person name="Grigoriev I.V."/>
            <person name="Hibbett D.S."/>
        </authorList>
    </citation>
    <scope>NUCLEOTIDE SEQUENCE [LARGE SCALE GENOMIC DNA]</scope>
    <source>
        <strain evidence="2 3">TUFC12733</strain>
    </source>
</reference>
<dbReference type="Pfam" id="PF00201">
    <property type="entry name" value="UDPGT"/>
    <property type="match status" value="1"/>
</dbReference>
<dbReference type="EMBL" id="KV417301">
    <property type="protein sequence ID" value="KZO93444.1"/>
    <property type="molecule type" value="Genomic_DNA"/>
</dbReference>
<gene>
    <name evidence="2" type="ORF">CALVIDRAFT_539890</name>
</gene>
<sequence>MDTLLPPSLLERIDASGRGVVVGWAPQQAIFAHPALGWVLTHGGGNTSLEALGKGLPMICWPLWGDQPVNSLWVSRTLDAGFELLEVRTAGVGRRALRRGEEGKVIDGGVEAVREEMREVLAMCRGEEGERKRRNALRARELLVRSVEKGGDVDVELEKLAKFF</sequence>
<name>A0A167JC41_CALVF</name>
<dbReference type="Gene3D" id="3.40.50.2000">
    <property type="entry name" value="Glycogen Phosphorylase B"/>
    <property type="match status" value="2"/>
</dbReference>
<evidence type="ECO:0000313" key="3">
    <source>
        <dbReference type="Proteomes" id="UP000076738"/>
    </source>
</evidence>
<dbReference type="PANTHER" id="PTHR48045">
    <property type="entry name" value="UDP-GLYCOSYLTRANSFERASE 72B1"/>
    <property type="match status" value="1"/>
</dbReference>
<keyword evidence="3" id="KW-1185">Reference proteome</keyword>
<dbReference type="OrthoDB" id="5835829at2759"/>
<evidence type="ECO:0000256" key="1">
    <source>
        <dbReference type="ARBA" id="ARBA00022679"/>
    </source>
</evidence>
<proteinExistence type="predicted"/>
<dbReference type="Proteomes" id="UP000076738">
    <property type="component" value="Unassembled WGS sequence"/>
</dbReference>
<dbReference type="SUPFAM" id="SSF53756">
    <property type="entry name" value="UDP-Glycosyltransferase/glycogen phosphorylase"/>
    <property type="match status" value="1"/>
</dbReference>